<comment type="caution">
    <text evidence="1">The sequence shown here is derived from an EMBL/GenBank/DDBJ whole genome shotgun (WGS) entry which is preliminary data.</text>
</comment>
<sequence>MKKYNFINMMWFTLSRKRTYSLYILLIIAIACKDDEELLTDDVTITDDVVNTDDTVIPEEGFTVQYTSIYGGSQVDTFQAVAATQDGGFAALGHTQSVDGDVTDNDSQINKLWLVKADQDGAIQWSKTYGGSEDSRGTKVITTTDGGYAILGYSESSDGDMTENAGFYDHWIAKLDAQGNILWQKSYGFSGSDQAYGLIQTTDGGFFTSGFLDVTASQGEGNDGIQDPNNTNDNTRATLHGVGEFWGHKLDANGNLVWRRYYGGTNNDRSYEALQAPDGGILMVGNSESNDFDISDSQGSYDFWAVRLSASGDLLWEQSLGGSQIEIAYTATTTPDGAYLLAGDTRSSDGDVTNFRGSADIWLVKLSDQGELLWQKTLGGSNFETTRSITQTPDGYAITGASRSLDGQVTTNNGQNDIWVVSIDQDGELLKQQSFGGNGQDFGYGITATTDGTLIIAGDTDSISGPLVASKGATDAVIIKLN</sequence>
<evidence type="ECO:0000313" key="1">
    <source>
        <dbReference type="EMBL" id="MFC4690545.1"/>
    </source>
</evidence>
<dbReference type="RefSeq" id="WP_380033704.1">
    <property type="nucleotide sequence ID" value="NZ_JBHSHB010000014.1"/>
</dbReference>
<reference evidence="2" key="1">
    <citation type="journal article" date="2019" name="Int. J. Syst. Evol. Microbiol.">
        <title>The Global Catalogue of Microorganisms (GCM) 10K type strain sequencing project: providing services to taxonomists for standard genome sequencing and annotation.</title>
        <authorList>
            <consortium name="The Broad Institute Genomics Platform"/>
            <consortium name="The Broad Institute Genome Sequencing Center for Infectious Disease"/>
            <person name="Wu L."/>
            <person name="Ma J."/>
        </authorList>
    </citation>
    <scope>NUCLEOTIDE SEQUENCE [LARGE SCALE GENOMIC DNA]</scope>
    <source>
        <strain evidence="2">CGMCC 4.7427</strain>
    </source>
</reference>
<dbReference type="PROSITE" id="PS51257">
    <property type="entry name" value="PROKAR_LIPOPROTEIN"/>
    <property type="match status" value="1"/>
</dbReference>
<evidence type="ECO:0008006" key="3">
    <source>
        <dbReference type="Google" id="ProtNLM"/>
    </source>
</evidence>
<dbReference type="EMBL" id="JBHSHB010000014">
    <property type="protein sequence ID" value="MFC4690545.1"/>
    <property type="molecule type" value="Genomic_DNA"/>
</dbReference>
<accession>A0ABV9LA98</accession>
<organism evidence="1 2">
    <name type="scientific">Dokdonia genika</name>
    <dbReference type="NCBI Taxonomy" id="308113"/>
    <lineage>
        <taxon>Bacteria</taxon>
        <taxon>Pseudomonadati</taxon>
        <taxon>Bacteroidota</taxon>
        <taxon>Flavobacteriia</taxon>
        <taxon>Flavobacteriales</taxon>
        <taxon>Flavobacteriaceae</taxon>
        <taxon>Dokdonia</taxon>
    </lineage>
</organism>
<evidence type="ECO:0000313" key="2">
    <source>
        <dbReference type="Proteomes" id="UP001595878"/>
    </source>
</evidence>
<gene>
    <name evidence="1" type="ORF">ACFO5T_08915</name>
</gene>
<dbReference type="SUPFAM" id="SSF50998">
    <property type="entry name" value="Quinoprotein alcohol dehydrogenase-like"/>
    <property type="match status" value="1"/>
</dbReference>
<protein>
    <recommendedName>
        <fullName evidence="3">Bulb-type lectin domain-containing protein</fullName>
    </recommendedName>
</protein>
<dbReference type="PANTHER" id="PTHR42754:SF1">
    <property type="entry name" value="LIPOPROTEIN"/>
    <property type="match status" value="1"/>
</dbReference>
<keyword evidence="2" id="KW-1185">Reference proteome</keyword>
<dbReference type="PANTHER" id="PTHR42754">
    <property type="entry name" value="ENDOGLUCANASE"/>
    <property type="match status" value="1"/>
</dbReference>
<proteinExistence type="predicted"/>
<name>A0ABV9LA98_9FLAO</name>
<dbReference type="InterPro" id="IPR011047">
    <property type="entry name" value="Quinoprotein_ADH-like_sf"/>
</dbReference>
<dbReference type="Proteomes" id="UP001595878">
    <property type="component" value="Unassembled WGS sequence"/>
</dbReference>